<dbReference type="Pfam" id="PF00440">
    <property type="entry name" value="TetR_N"/>
    <property type="match status" value="1"/>
</dbReference>
<keyword evidence="1" id="KW-0238">DNA-binding</keyword>
<reference evidence="2 3" key="1">
    <citation type="submission" date="2022-04" db="EMBL/GenBank/DDBJ databases">
        <title>Genome sequence of C. roseum typestrain.</title>
        <authorList>
            <person name="Poehlein A."/>
            <person name="Schoch T."/>
            <person name="Duerre P."/>
            <person name="Daniel R."/>
        </authorList>
    </citation>
    <scope>NUCLEOTIDE SEQUENCE [LARGE SCALE GENOMIC DNA]</scope>
    <source>
        <strain evidence="2 3">DSM 7320</strain>
    </source>
</reference>
<dbReference type="EMBL" id="CP096983">
    <property type="protein sequence ID" value="URZ13649.1"/>
    <property type="molecule type" value="Genomic_DNA"/>
</dbReference>
<dbReference type="KEGG" id="crw:CROST_044150"/>
<organism evidence="2 3">
    <name type="scientific">Clostridium felsineum</name>
    <dbReference type="NCBI Taxonomy" id="36839"/>
    <lineage>
        <taxon>Bacteria</taxon>
        <taxon>Bacillati</taxon>
        <taxon>Bacillota</taxon>
        <taxon>Clostridia</taxon>
        <taxon>Eubacteriales</taxon>
        <taxon>Clostridiaceae</taxon>
        <taxon>Clostridium</taxon>
    </lineage>
</organism>
<dbReference type="RefSeq" id="WP_077835913.1">
    <property type="nucleotide sequence ID" value="NZ_CP096983.1"/>
</dbReference>
<evidence type="ECO:0000313" key="3">
    <source>
        <dbReference type="Proteomes" id="UP000190951"/>
    </source>
</evidence>
<dbReference type="PROSITE" id="PS01081">
    <property type="entry name" value="HTH_TETR_1"/>
    <property type="match status" value="1"/>
</dbReference>
<keyword evidence="3" id="KW-1185">Reference proteome</keyword>
<dbReference type="PRINTS" id="PR00455">
    <property type="entry name" value="HTHTETR"/>
</dbReference>
<dbReference type="InterPro" id="IPR001647">
    <property type="entry name" value="HTH_TetR"/>
</dbReference>
<dbReference type="PROSITE" id="PS50977">
    <property type="entry name" value="HTH_TETR_2"/>
    <property type="match status" value="1"/>
</dbReference>
<dbReference type="InterPro" id="IPR009057">
    <property type="entry name" value="Homeodomain-like_sf"/>
</dbReference>
<sequence>MDNIILEKTEDKKELKRKAILKAAADVFSKKGYIDTSIKDITNEASISVGSFYSYFSTKEEILVQIFEEISNMSIEAASESSKFSKDNIIEQFTRSMTSAVCIYVKNKEFAKILFVKSMGINESFEKKRSEILDRTSFYLKTMLEHLRKNHLCIIDNIEITSVLLTHSIFGVITNWLDERLKCSIEDIIFSLCTYHLKALNINHKAENVHKYIKKVINSDYKELLG</sequence>
<dbReference type="Gene3D" id="1.10.357.10">
    <property type="entry name" value="Tetracycline Repressor, domain 2"/>
    <property type="match status" value="1"/>
</dbReference>
<evidence type="ECO:0000313" key="2">
    <source>
        <dbReference type="EMBL" id="URZ13649.1"/>
    </source>
</evidence>
<protein>
    <submittedName>
        <fullName evidence="2">Uncharacterized protein</fullName>
    </submittedName>
</protein>
<dbReference type="InterPro" id="IPR023772">
    <property type="entry name" value="DNA-bd_HTH_TetR-type_CS"/>
</dbReference>
<gene>
    <name evidence="2" type="ORF">CROST_044150</name>
</gene>
<name>A0A1S8LML9_9CLOT</name>
<dbReference type="PANTHER" id="PTHR43479">
    <property type="entry name" value="ACREF/ENVCD OPERON REPRESSOR-RELATED"/>
    <property type="match status" value="1"/>
</dbReference>
<accession>A0A1S8LML9</accession>
<dbReference type="AlphaFoldDB" id="A0A1S8LML9"/>
<dbReference type="GO" id="GO:0003677">
    <property type="term" value="F:DNA binding"/>
    <property type="evidence" value="ECO:0007669"/>
    <property type="project" value="UniProtKB-UniRule"/>
</dbReference>
<dbReference type="STRING" id="84029.CROST_01300"/>
<evidence type="ECO:0000256" key="1">
    <source>
        <dbReference type="ARBA" id="ARBA00023125"/>
    </source>
</evidence>
<proteinExistence type="predicted"/>
<dbReference type="PANTHER" id="PTHR43479:SF11">
    <property type="entry name" value="ACREF_ENVCD OPERON REPRESSOR-RELATED"/>
    <property type="match status" value="1"/>
</dbReference>
<dbReference type="SUPFAM" id="SSF46689">
    <property type="entry name" value="Homeodomain-like"/>
    <property type="match status" value="1"/>
</dbReference>
<dbReference type="InterPro" id="IPR050624">
    <property type="entry name" value="HTH-type_Tx_Regulator"/>
</dbReference>
<dbReference type="Proteomes" id="UP000190951">
    <property type="component" value="Chromosome"/>
</dbReference>